<dbReference type="Gene3D" id="2.160.20.160">
    <property type="match status" value="1"/>
</dbReference>
<dbReference type="KEGG" id="nsp:BMF81_00431"/>
<feature type="compositionally biased region" description="Basic and acidic residues" evidence="1">
    <location>
        <begin position="975"/>
        <end position="987"/>
    </location>
</feature>
<dbReference type="InterPro" id="IPR011048">
    <property type="entry name" value="Haem_d1_sf"/>
</dbReference>
<dbReference type="PRINTS" id="PR01607">
    <property type="entry name" value="APYRASEFAMLY"/>
</dbReference>
<dbReference type="EMBL" id="CP020114">
    <property type="protein sequence ID" value="AVZ29654.1"/>
    <property type="molecule type" value="Genomic_DNA"/>
</dbReference>
<sequence>MSKFQASTNTVFPTPYPLHPIRDPVFSNFDSSKPTMSKIQLNPIGTYETAIFDDSAAEIVVHDPQTQRLFVVNASTPAVDVLDISDPTNPTKLFSLDPSAYGSTANSVAVLNGIVAVAIDNVVATDPGSVVFFDTDGNFLNAVTVGALPDMLLFTPDGTKILVGNEGEPNDDYTIDPEGSVSIIDISGGVANLTQANVTTADFTGFNEQKEALIAAGVRIFGPNATVAQDVEPEYIVVSSDSRTAYVALQENNAIAVVDIESGTVTDILPLGYKSHGVELFTFDRTTLPAFDGTTSVEPAISGEILLGGLSGMFFESFTESGNLQFIGVPDRNPSSTRDTTGDGSNDARVFPFADAPTEIVRFELDRNSRQITVTERVQLFREDGTTPVTRLPNIQGDDNGLTPIAPDGTVLDFDPYGADFEGVLRTEDGSYWLVDEYRPAIYHFDTNGILINRFVAEGTAASAGQPVGTFGSEVLPAEYALSRDNRGFEGLAYQDGKVFAFVQSPLNNPNSRNSEVIRIVELDVATSTATGEYLYVLEGGQSDKIGDAVSLGDGTGEFLVIERDSIAGRDSIKNVFRINLAEATNLMTVDAGTLPADATFDSLSATELQALGINPVGKTLEVDLAKIGYDLVDKPEGLALIDANTIAVLNDNDFEAGPSVLGLIDLRSVNNPLDGSDRDGAINITNYPNLYGTYHPDGIAITEINGQTYIVTANEGDARDYDGFSEEARVKDLVLDRDAFPHARELQADANLGRLTVTTVNGISDGVFFKSDLTGSQETVPVTTEASGSAVLKLNEDRTALSYELTVEGLDFGSILGLDPQTPDTTADDVTMLHLHEAAAGENGSVVFGILSPNQDPELSFTINQDGSTTLKGIWRESDPANKSLSEFIPTLVDASIDDQVNLYFNVHTEGNPGGEIRGQLTSTLAYNELYAFGGRSFGIWDTEGNLVYDSGSDFERITAARFPDNFNSNHSETNFEGRSDNKGPEPEGVTIGEIDGRTYAFVGLERMGGVMTYDITNPAEAFFVDYTNNRDFSEASDSGLAGDLGAEGIIFISAEDSPNGQPLLVVGNEVSGTTTLFEIAPAPFTLQLFHFADQEAGISAFEDAPRFSAVLNALKAEDIDQDGVSGFDNTLILSSGDAIIPGLFFNASESVYGGRGRGDILIQNALGVQAIAFGNHEFDLGTEVVRDLIAGDAEDNFPGTAFPYLSSNLDFSTDSNLADLVVPDAQAPEPNSIAASVVIDVNGEKIGVVGATTPTLRRISSPGDVTVNPQPFDGNPTSAQLDALAAEIQADVDALLAANPDINKVVVLAHMQQLAIEQELASRLSDVDIIVAGGSNTRLLDETDRLRAGDTNQGTYPIFTTDADGNPVAVVNTDGNYKYLGRLVIDFDDNGVIIPDSYDSAISGAYATDAQGVADLGAEALVDPQIQAIVDNLRDVVVQQESNFFGISEVFLNGDRNSVRRQETNLGNLTADANLALAQEVDSDVVISLKNGGGIRNNIGRVVVPTGSTGEVETLPNEAVTDADGNIVKPEGGISENDIANALSFNNGLTLVTVTATELLALAEHAVASSTSDDSTTPGSFPQIAGFSFSFDLSREPGNRVLSLAIEDETGKDLDVVVRAGAIVGDPNRTFRMVTLNFLAGGGDGYPFPQGDSANRVDLAQADDAPRTGNASFAADGTEQDALAEYLFDNFLNTPFSEADTPREFDQRLQNLAFRADTVIDPEPLTVFSGTPGTDELMLTSAQSGFTAFTGDGDDDVDASQASPAQIYGGRGNDTILVGSETYASGGDGDDTLILGAQGAAGGSVLDGGKGNDSLLVIEAAESNILLGAADNDNLQVAEGSGQMLFGGSSNDVLRSSADGNNRLYGGSGDDTLYSTVGDRLFGGNGDDSLYAGQGGNNLLWGGAGADNFWLVVSGSLPDASNVVKDFELGIDRIGMGGITSNQVSLLAQNGNTLIQIGGTDVALLEGVNQNQFNVNDPNQFIFA</sequence>
<dbReference type="Pfam" id="PF13449">
    <property type="entry name" value="Phytase-like"/>
    <property type="match status" value="1"/>
</dbReference>
<dbReference type="PANTHER" id="PTHR46928">
    <property type="entry name" value="MESENCHYME-SPECIFIC CELL SURFACE GLYCOPROTEIN"/>
    <property type="match status" value="1"/>
</dbReference>
<dbReference type="GO" id="GO:0005509">
    <property type="term" value="F:calcium ion binding"/>
    <property type="evidence" value="ECO:0007669"/>
    <property type="project" value="InterPro"/>
</dbReference>
<dbReference type="SUPFAM" id="SSF51120">
    <property type="entry name" value="beta-Roll"/>
    <property type="match status" value="2"/>
</dbReference>
<feature type="compositionally biased region" description="Polar residues" evidence="1">
    <location>
        <begin position="333"/>
        <end position="344"/>
    </location>
</feature>
<dbReference type="InterPro" id="IPR001343">
    <property type="entry name" value="Hemolysn_Ca-bd"/>
</dbReference>
<dbReference type="SUPFAM" id="SSF56300">
    <property type="entry name" value="Metallo-dependent phosphatases"/>
    <property type="match status" value="1"/>
</dbReference>
<feature type="region of interest" description="Disordered" evidence="1">
    <location>
        <begin position="329"/>
        <end position="349"/>
    </location>
</feature>
<dbReference type="InterPro" id="IPR055188">
    <property type="entry name" value="Choice_anch_I"/>
</dbReference>
<dbReference type="PROSITE" id="PS50933">
    <property type="entry name" value="CHRD"/>
    <property type="match status" value="1"/>
</dbReference>
<reference evidence="3 4" key="1">
    <citation type="submission" date="2017-03" db="EMBL/GenBank/DDBJ databases">
        <title>Comparative genomics of the toxic Baltic Sea cyanobacteria Nodularia spumigena UHCC 0039 and its response on varying salinity.</title>
        <authorList>
            <person name="Teikari J.E."/>
        </authorList>
    </citation>
    <scope>NUCLEOTIDE SEQUENCE [LARGE SCALE GENOMIC DNA]</scope>
    <source>
        <strain evidence="3 4">UHCC 0039</strain>
    </source>
</reference>
<dbReference type="InterPro" id="IPR027372">
    <property type="entry name" value="Phytase-like_dom"/>
</dbReference>
<evidence type="ECO:0000256" key="1">
    <source>
        <dbReference type="SAM" id="MobiDB-lite"/>
    </source>
</evidence>
<name>A0A2S0Q5I4_NODSP</name>
<evidence type="ECO:0000259" key="2">
    <source>
        <dbReference type="PROSITE" id="PS50933"/>
    </source>
</evidence>
<dbReference type="Gene3D" id="3.60.21.10">
    <property type="match status" value="1"/>
</dbReference>
<dbReference type="Gene3D" id="2.130.10.10">
    <property type="entry name" value="YVTN repeat-like/Quinoprotein amine dehydrogenase"/>
    <property type="match status" value="1"/>
</dbReference>
<accession>A0A2S0Q5I4</accession>
<dbReference type="SUPFAM" id="SSF55816">
    <property type="entry name" value="5'-nucleotidase (syn. UDP-sugar hydrolase), C-terminal domain"/>
    <property type="match status" value="1"/>
</dbReference>
<dbReference type="GO" id="GO:0009166">
    <property type="term" value="P:nucleotide catabolic process"/>
    <property type="evidence" value="ECO:0007669"/>
    <property type="project" value="InterPro"/>
</dbReference>
<dbReference type="SMART" id="SM00754">
    <property type="entry name" value="CHRD"/>
    <property type="match status" value="1"/>
</dbReference>
<dbReference type="Pfam" id="PF00353">
    <property type="entry name" value="HemolysinCabind"/>
    <property type="match status" value="3"/>
</dbReference>
<protein>
    <submittedName>
        <fullName evidence="3">Trifunctional nucleotide phosphoesterase protein YfkN</fullName>
    </submittedName>
</protein>
<proteinExistence type="predicted"/>
<dbReference type="InterPro" id="IPR010895">
    <property type="entry name" value="CHRD"/>
</dbReference>
<dbReference type="InterPro" id="IPR052956">
    <property type="entry name" value="Mesenchyme-surface_protein"/>
</dbReference>
<dbReference type="InterPro" id="IPR029052">
    <property type="entry name" value="Metallo-depent_PP-like"/>
</dbReference>
<feature type="domain" description="CHRD" evidence="2">
    <location>
        <begin position="766"/>
        <end position="927"/>
    </location>
</feature>
<dbReference type="Gene3D" id="3.90.780.10">
    <property type="entry name" value="5'-Nucleotidase, C-terminal domain"/>
    <property type="match status" value="1"/>
</dbReference>
<dbReference type="InterPro" id="IPR006179">
    <property type="entry name" value="5_nucleotidase/apyrase"/>
</dbReference>
<dbReference type="PRINTS" id="PR00313">
    <property type="entry name" value="CABNDNGRPT"/>
</dbReference>
<dbReference type="Pfam" id="PF22494">
    <property type="entry name" value="choice_anch_I"/>
    <property type="match status" value="2"/>
</dbReference>
<feature type="region of interest" description="Disordered" evidence="1">
    <location>
        <begin position="967"/>
        <end position="992"/>
    </location>
</feature>
<dbReference type="GO" id="GO:0016787">
    <property type="term" value="F:hydrolase activity"/>
    <property type="evidence" value="ECO:0007669"/>
    <property type="project" value="InterPro"/>
</dbReference>
<evidence type="ECO:0000313" key="4">
    <source>
        <dbReference type="Proteomes" id="UP000244056"/>
    </source>
</evidence>
<dbReference type="InterPro" id="IPR011049">
    <property type="entry name" value="Serralysin-like_metalloprot_C"/>
</dbReference>
<evidence type="ECO:0000313" key="3">
    <source>
        <dbReference type="EMBL" id="AVZ29654.1"/>
    </source>
</evidence>
<dbReference type="InterPro" id="IPR008334">
    <property type="entry name" value="5'-Nucleotdase_C"/>
</dbReference>
<gene>
    <name evidence="3" type="primary">yfkN</name>
    <name evidence="3" type="ORF">BMF81_00431</name>
</gene>
<dbReference type="PANTHER" id="PTHR46928:SF1">
    <property type="entry name" value="MESENCHYME-SPECIFIC CELL SURFACE GLYCOPROTEIN"/>
    <property type="match status" value="1"/>
</dbReference>
<dbReference type="InterPro" id="IPR036907">
    <property type="entry name" value="5'-Nucleotdase_C_sf"/>
</dbReference>
<dbReference type="Pfam" id="PF07452">
    <property type="entry name" value="CHRD"/>
    <property type="match status" value="1"/>
</dbReference>
<dbReference type="SUPFAM" id="SSF51004">
    <property type="entry name" value="C-terminal (heme d1) domain of cytochrome cd1-nitrite reductase"/>
    <property type="match status" value="1"/>
</dbReference>
<organism evidence="3 4">
    <name type="scientific">Nodularia spumigena UHCC 0039</name>
    <dbReference type="NCBI Taxonomy" id="1914872"/>
    <lineage>
        <taxon>Bacteria</taxon>
        <taxon>Bacillati</taxon>
        <taxon>Cyanobacteriota</taxon>
        <taxon>Cyanophyceae</taxon>
        <taxon>Nostocales</taxon>
        <taxon>Nodulariaceae</taxon>
        <taxon>Nodularia</taxon>
    </lineage>
</organism>
<dbReference type="Proteomes" id="UP000244056">
    <property type="component" value="Chromosome"/>
</dbReference>
<dbReference type="Pfam" id="PF02872">
    <property type="entry name" value="5_nucleotid_C"/>
    <property type="match status" value="1"/>
</dbReference>
<dbReference type="InterPro" id="IPR015943">
    <property type="entry name" value="WD40/YVTN_repeat-like_dom_sf"/>
</dbReference>